<evidence type="ECO:0000313" key="1">
    <source>
        <dbReference type="EMBL" id="CAJ2676871.1"/>
    </source>
</evidence>
<dbReference type="EMBL" id="CASHSV030000823">
    <property type="protein sequence ID" value="CAJ2676871.1"/>
    <property type="molecule type" value="Genomic_DNA"/>
</dbReference>
<proteinExistence type="predicted"/>
<comment type="caution">
    <text evidence="1">The sequence shown here is derived from an EMBL/GenBank/DDBJ whole genome shotgun (WGS) entry which is preliminary data.</text>
</comment>
<evidence type="ECO:0000313" key="2">
    <source>
        <dbReference type="Proteomes" id="UP001177021"/>
    </source>
</evidence>
<keyword evidence="2" id="KW-1185">Reference proteome</keyword>
<accession>A0ACB0M6F2</accession>
<dbReference type="Proteomes" id="UP001177021">
    <property type="component" value="Unassembled WGS sequence"/>
</dbReference>
<sequence length="253" mass="28945">MGSLEEDELVQMVQDFIESDHSSNSPTTFITSSNHHPLHNKTQYFILQDILRSDTSSSEAKIMKYVLKHMRGKNGYEKTTILSRWLVKRMRKDGLNASLYQTSWSTSLGCPAGEYEYIEVIIEDEKNINDPMRLIVDIDFKSQFELARPTEYYKELTNSLPLIFVGRENKLSKIISLLCSAAKQSLREKGLHVPPWRTNAYMQSKWLSKCHKELNIIGNSNKVVSIMKPKKRDLGGGESELSSQLSNMSINCC</sequence>
<gene>
    <name evidence="1" type="ORF">MILVUS5_LOCUS39501</name>
</gene>
<protein>
    <submittedName>
        <fullName evidence="1">Uncharacterized protein</fullName>
    </submittedName>
</protein>
<organism evidence="1 2">
    <name type="scientific">Trifolium pratense</name>
    <name type="common">Red clover</name>
    <dbReference type="NCBI Taxonomy" id="57577"/>
    <lineage>
        <taxon>Eukaryota</taxon>
        <taxon>Viridiplantae</taxon>
        <taxon>Streptophyta</taxon>
        <taxon>Embryophyta</taxon>
        <taxon>Tracheophyta</taxon>
        <taxon>Spermatophyta</taxon>
        <taxon>Magnoliopsida</taxon>
        <taxon>eudicotyledons</taxon>
        <taxon>Gunneridae</taxon>
        <taxon>Pentapetalae</taxon>
        <taxon>rosids</taxon>
        <taxon>fabids</taxon>
        <taxon>Fabales</taxon>
        <taxon>Fabaceae</taxon>
        <taxon>Papilionoideae</taxon>
        <taxon>50 kb inversion clade</taxon>
        <taxon>NPAAA clade</taxon>
        <taxon>Hologalegina</taxon>
        <taxon>IRL clade</taxon>
        <taxon>Trifolieae</taxon>
        <taxon>Trifolium</taxon>
    </lineage>
</organism>
<name>A0ACB0M6F2_TRIPR</name>
<reference evidence="1" key="1">
    <citation type="submission" date="2023-10" db="EMBL/GenBank/DDBJ databases">
        <authorList>
            <person name="Rodriguez Cubillos JULIANA M."/>
            <person name="De Vega J."/>
        </authorList>
    </citation>
    <scope>NUCLEOTIDE SEQUENCE</scope>
</reference>